<name>A0ABU4THY1_9PSEU</name>
<protein>
    <recommendedName>
        <fullName evidence="3">HNH endonuclease</fullName>
    </recommendedName>
</protein>
<dbReference type="EMBL" id="JAXAVV010000001">
    <property type="protein sequence ID" value="MDX8047853.1"/>
    <property type="molecule type" value="Genomic_DNA"/>
</dbReference>
<reference evidence="1 2" key="1">
    <citation type="submission" date="2023-11" db="EMBL/GenBank/DDBJ databases">
        <title>Lentzea sokolovensis, sp. nov., Lentzea kristufkii, sp. nov., and Lentzea miocenensis, sp. nov., rare actinobacteria from Sokolov Coal Basin, Miocene lacustrine sediment, Czech Republic.</title>
        <authorList>
            <person name="Lara A."/>
            <person name="Kotroba L."/>
            <person name="Nouioui I."/>
            <person name="Neumann-Schaal M."/>
            <person name="Mast Y."/>
            <person name="Chronakova A."/>
        </authorList>
    </citation>
    <scope>NUCLEOTIDE SEQUENCE [LARGE SCALE GENOMIC DNA]</scope>
    <source>
        <strain evidence="1 2">BCCO 10_0798</strain>
    </source>
</reference>
<gene>
    <name evidence="1" type="ORF">SK571_00535</name>
</gene>
<sequence>MPKEKGRLGHAATRVDSDIGQKYQKIASLVPVIEHLRHGLDSQPDYAGMSGALDEAQDELVLDIWESPTESPIRLSLLFSTTLGAPVEVHEMSVHRYMPWIPPEVVKIRVCSISLSRGLVALVDEDDYAVVAQFNWQASLDQSPMASRRIYGDGRSYTTELMHNVIMNPPAGTRVEHVDGDRLNNTRANLRLVQIEVPVTQEFESTP</sequence>
<evidence type="ECO:0000313" key="2">
    <source>
        <dbReference type="Proteomes" id="UP001271792"/>
    </source>
</evidence>
<dbReference type="InterPro" id="IPR044925">
    <property type="entry name" value="His-Me_finger_sf"/>
</dbReference>
<dbReference type="Proteomes" id="UP001271792">
    <property type="component" value="Unassembled WGS sequence"/>
</dbReference>
<accession>A0ABU4THY1</accession>
<dbReference type="SUPFAM" id="SSF54060">
    <property type="entry name" value="His-Me finger endonucleases"/>
    <property type="match status" value="1"/>
</dbReference>
<organism evidence="1 2">
    <name type="scientific">Lentzea kristufekii</name>
    <dbReference type="NCBI Taxonomy" id="3095430"/>
    <lineage>
        <taxon>Bacteria</taxon>
        <taxon>Bacillati</taxon>
        <taxon>Actinomycetota</taxon>
        <taxon>Actinomycetes</taxon>
        <taxon>Pseudonocardiales</taxon>
        <taxon>Pseudonocardiaceae</taxon>
        <taxon>Lentzea</taxon>
    </lineage>
</organism>
<comment type="caution">
    <text evidence="1">The sequence shown here is derived from an EMBL/GenBank/DDBJ whole genome shotgun (WGS) entry which is preliminary data.</text>
</comment>
<evidence type="ECO:0000313" key="1">
    <source>
        <dbReference type="EMBL" id="MDX8047853.1"/>
    </source>
</evidence>
<proteinExistence type="predicted"/>
<dbReference type="RefSeq" id="WP_319982036.1">
    <property type="nucleotide sequence ID" value="NZ_JAXAVV010000001.1"/>
</dbReference>
<keyword evidence="2" id="KW-1185">Reference proteome</keyword>
<evidence type="ECO:0008006" key="3">
    <source>
        <dbReference type="Google" id="ProtNLM"/>
    </source>
</evidence>
<reference evidence="1 2" key="2">
    <citation type="submission" date="2023-11" db="EMBL/GenBank/DDBJ databases">
        <authorList>
            <person name="Lara A.C."/>
            <person name="Chronakova A."/>
        </authorList>
    </citation>
    <scope>NUCLEOTIDE SEQUENCE [LARGE SCALE GENOMIC DNA]</scope>
    <source>
        <strain evidence="1 2">BCCO 10_0798</strain>
    </source>
</reference>